<name>A0ABM8W511_GIGMA</name>
<dbReference type="Proteomes" id="UP000789901">
    <property type="component" value="Unassembled WGS sequence"/>
</dbReference>
<evidence type="ECO:0000313" key="1">
    <source>
        <dbReference type="EMBL" id="CAG8526656.1"/>
    </source>
</evidence>
<comment type="caution">
    <text evidence="1">The sequence shown here is derived from an EMBL/GenBank/DDBJ whole genome shotgun (WGS) entry which is preliminary data.</text>
</comment>
<evidence type="ECO:0000313" key="2">
    <source>
        <dbReference type="Proteomes" id="UP000789901"/>
    </source>
</evidence>
<reference evidence="1 2" key="1">
    <citation type="submission" date="2021-06" db="EMBL/GenBank/DDBJ databases">
        <authorList>
            <person name="Kallberg Y."/>
            <person name="Tangrot J."/>
            <person name="Rosling A."/>
        </authorList>
    </citation>
    <scope>NUCLEOTIDE SEQUENCE [LARGE SCALE GENOMIC DNA]</scope>
    <source>
        <strain evidence="1 2">120-4 pot B 10/14</strain>
    </source>
</reference>
<proteinExistence type="predicted"/>
<keyword evidence="2" id="KW-1185">Reference proteome</keyword>
<protein>
    <submittedName>
        <fullName evidence="1">39854_t:CDS:1</fullName>
    </submittedName>
</protein>
<gene>
    <name evidence="1" type="ORF">GMARGA_LOCUS3422</name>
</gene>
<accession>A0ABM8W511</accession>
<organism evidence="1 2">
    <name type="scientific">Gigaspora margarita</name>
    <dbReference type="NCBI Taxonomy" id="4874"/>
    <lineage>
        <taxon>Eukaryota</taxon>
        <taxon>Fungi</taxon>
        <taxon>Fungi incertae sedis</taxon>
        <taxon>Mucoromycota</taxon>
        <taxon>Glomeromycotina</taxon>
        <taxon>Glomeromycetes</taxon>
        <taxon>Diversisporales</taxon>
        <taxon>Gigasporaceae</taxon>
        <taxon>Gigaspora</taxon>
    </lineage>
</organism>
<sequence length="659" mass="77761">MPFTKAQIDLIKNVPKPIARWSAAVSDKLTNSLKFRLLAISCISVKDMEYCKEHYKKINPKKIQNIQNNGLTFVFIINNDYSIDNIEDKKLLIKYSRIVNLFYEKDYIVDQDADDHFLILLTLSEFYKYHMKNKSTYSIQELKYPKRIYNSIIRNLTYLFNARVPSRNVDYAISNNGKLLAYFSLQIKGIIIYSIECGLEIAEFENILETTEFSSAVWAVWNIFSSLKDSVKLNQQKFILKFPQLDNNEIEYVGKSNSYIVICQKNNNHDKLLIYNDMVIDKYFSLKENLEDDKKSELQLDKLDKLYEPWLPIVSRGIRLPKKDDIQYSFYLDKKNEKLLIIGYHTVQVWYRGTLKFIHSPSPFFDIPNFSKIGPSWKPKKIEYNINVAKNACYTLEHFSIYKKKFDLGYDKNKKLNFDDFIKQTRKIILNQIRLYPTECRLLDIRFDLMSILVKAEEYELVYYILSFGELIHIPQYYSWSNKENVTNTMISTALSNYTMLAYFLEYYSKNANHNIGWMNTVVDIILELFKSNEEIGIKEKEFDLFYFEILKVFPKSNDLLKVYVPITQLIPQKSKLVLQEIGYDKIANLQMVPLMDFTTNKRISVIKKGKLINFLKLLFSPKRYLSHEEVDYSPFIELIKTGECDIFYENPSIGAVIK</sequence>
<dbReference type="EMBL" id="CAJVQB010001219">
    <property type="protein sequence ID" value="CAG8526656.1"/>
    <property type="molecule type" value="Genomic_DNA"/>
</dbReference>